<sequence length="228" mass="25454">MEHNNTIPKLSNSVLEHLPQADICKAALDLAWRALPEPIFNHVIRTFLLARWLSEKEGSEWCQPNNLRLLYVACICHDLGTSDLYNGSQRFEIEGADAAKAHLLSHGISEELSHQVWIAIALHTSPGIAERIYPLSRLVRYGVMMDFSLATRQAMGAVEYSSEIESHLPRLDIEKVLGDAVVHQSEQLDQCDGSTLPDTTKHPKASWPGILLRAHLDNPSHRGVNPAF</sequence>
<evidence type="ECO:0000313" key="2">
    <source>
        <dbReference type="EMBL" id="PKX88910.1"/>
    </source>
</evidence>
<name>A0A2I1BU34_ASPN1</name>
<gene>
    <name evidence="2" type="ORF">P174DRAFT_425468</name>
</gene>
<dbReference type="InterPro" id="IPR006674">
    <property type="entry name" value="HD_domain"/>
</dbReference>
<dbReference type="RefSeq" id="XP_024677505.1">
    <property type="nucleotide sequence ID" value="XM_024825288.1"/>
</dbReference>
<dbReference type="SUPFAM" id="SSF109604">
    <property type="entry name" value="HD-domain/PDEase-like"/>
    <property type="match status" value="1"/>
</dbReference>
<organism evidence="2 3">
    <name type="scientific">Aspergillus novofumigatus (strain IBT 16806)</name>
    <dbReference type="NCBI Taxonomy" id="1392255"/>
    <lineage>
        <taxon>Eukaryota</taxon>
        <taxon>Fungi</taxon>
        <taxon>Dikarya</taxon>
        <taxon>Ascomycota</taxon>
        <taxon>Pezizomycotina</taxon>
        <taxon>Eurotiomycetes</taxon>
        <taxon>Eurotiomycetidae</taxon>
        <taxon>Eurotiales</taxon>
        <taxon>Aspergillaceae</taxon>
        <taxon>Aspergillus</taxon>
        <taxon>Aspergillus subgen. Fumigati</taxon>
    </lineage>
</organism>
<evidence type="ECO:0000259" key="1">
    <source>
        <dbReference type="SMART" id="SM00471"/>
    </source>
</evidence>
<dbReference type="EMBL" id="MSZS01000011">
    <property type="protein sequence ID" value="PKX88910.1"/>
    <property type="molecule type" value="Genomic_DNA"/>
</dbReference>
<dbReference type="AlphaFoldDB" id="A0A2I1BU34"/>
<dbReference type="OrthoDB" id="2378324at2759"/>
<dbReference type="STRING" id="1392255.A0A2I1BU34"/>
<dbReference type="InterPro" id="IPR003607">
    <property type="entry name" value="HD/PDEase_dom"/>
</dbReference>
<protein>
    <recommendedName>
        <fullName evidence="1">HD/PDEase domain-containing protein</fullName>
    </recommendedName>
</protein>
<dbReference type="CDD" id="cd00077">
    <property type="entry name" value="HDc"/>
    <property type="match status" value="1"/>
</dbReference>
<dbReference type="OMA" id="ICSADCA"/>
<comment type="caution">
    <text evidence="2">The sequence shown here is derived from an EMBL/GenBank/DDBJ whole genome shotgun (WGS) entry which is preliminary data.</text>
</comment>
<feature type="domain" description="HD/PDEase" evidence="1">
    <location>
        <begin position="35"/>
        <end position="111"/>
    </location>
</feature>
<accession>A0A2I1BU34</accession>
<reference evidence="3" key="1">
    <citation type="journal article" date="2018" name="Proc. Natl. Acad. Sci. U.S.A.">
        <title>Linking secondary metabolites to gene clusters through genome sequencing of six diverse Aspergillus species.</title>
        <authorList>
            <person name="Kaerboelling I."/>
            <person name="Vesth T.C."/>
            <person name="Frisvad J.C."/>
            <person name="Nybo J.L."/>
            <person name="Theobald S."/>
            <person name="Kuo A."/>
            <person name="Bowyer P."/>
            <person name="Matsuda Y."/>
            <person name="Mondo S."/>
            <person name="Lyhne E.K."/>
            <person name="Kogle M.E."/>
            <person name="Clum A."/>
            <person name="Lipzen A."/>
            <person name="Salamov A."/>
            <person name="Ngan C.Y."/>
            <person name="Daum C."/>
            <person name="Chiniquy J."/>
            <person name="Barry K."/>
            <person name="LaButti K."/>
            <person name="Haridas S."/>
            <person name="Simmons B.A."/>
            <person name="Magnuson J.K."/>
            <person name="Mortensen U.H."/>
            <person name="Larsen T.O."/>
            <person name="Grigoriev I.V."/>
            <person name="Baker S.E."/>
            <person name="Andersen M.R."/>
        </authorList>
    </citation>
    <scope>NUCLEOTIDE SEQUENCE [LARGE SCALE GENOMIC DNA]</scope>
    <source>
        <strain evidence="3">IBT 16806</strain>
    </source>
</reference>
<evidence type="ECO:0000313" key="3">
    <source>
        <dbReference type="Proteomes" id="UP000234474"/>
    </source>
</evidence>
<dbReference type="Proteomes" id="UP000234474">
    <property type="component" value="Unassembled WGS sequence"/>
</dbReference>
<dbReference type="PANTHER" id="PTHR35569">
    <property type="entry name" value="CYANAMIDE HYDRATASE DDI2-RELATED"/>
    <property type="match status" value="1"/>
</dbReference>
<dbReference type="Gene3D" id="1.10.3210.10">
    <property type="entry name" value="Hypothetical protein af1432"/>
    <property type="match status" value="1"/>
</dbReference>
<keyword evidence="3" id="KW-1185">Reference proteome</keyword>
<dbReference type="PANTHER" id="PTHR35569:SF1">
    <property type="entry name" value="CYANAMIDE HYDRATASE DDI2-RELATED"/>
    <property type="match status" value="1"/>
</dbReference>
<dbReference type="SMART" id="SM00471">
    <property type="entry name" value="HDc"/>
    <property type="match status" value="1"/>
</dbReference>
<dbReference type="GeneID" id="36532613"/>
<proteinExistence type="predicted"/>
<dbReference type="Pfam" id="PF01966">
    <property type="entry name" value="HD"/>
    <property type="match status" value="1"/>
</dbReference>
<dbReference type="VEuPathDB" id="FungiDB:P174DRAFT_425468"/>